<evidence type="ECO:0000256" key="7">
    <source>
        <dbReference type="SAM" id="MobiDB-lite"/>
    </source>
</evidence>
<evidence type="ECO:0000259" key="9">
    <source>
        <dbReference type="Pfam" id="PF00892"/>
    </source>
</evidence>
<dbReference type="InterPro" id="IPR051258">
    <property type="entry name" value="Diverse_Substrate_Transporter"/>
</dbReference>
<feature type="transmembrane region" description="Helical" evidence="8">
    <location>
        <begin position="72"/>
        <end position="91"/>
    </location>
</feature>
<feature type="transmembrane region" description="Helical" evidence="8">
    <location>
        <begin position="215"/>
        <end position="232"/>
    </location>
</feature>
<dbReference type="Pfam" id="PF00892">
    <property type="entry name" value="EamA"/>
    <property type="match status" value="2"/>
</dbReference>
<evidence type="ECO:0000256" key="3">
    <source>
        <dbReference type="ARBA" id="ARBA00022475"/>
    </source>
</evidence>
<feature type="compositionally biased region" description="Basic residues" evidence="7">
    <location>
        <begin position="295"/>
        <end position="312"/>
    </location>
</feature>
<keyword evidence="11" id="KW-1185">Reference proteome</keyword>
<reference evidence="10 11" key="1">
    <citation type="submission" date="2020-08" db="EMBL/GenBank/DDBJ databases">
        <title>Sequencing the genomes of 1000 actinobacteria strains.</title>
        <authorList>
            <person name="Klenk H.-P."/>
        </authorList>
    </citation>
    <scope>NUCLEOTIDE SEQUENCE [LARGE SCALE GENOMIC DNA]</scope>
    <source>
        <strain evidence="10 11">DSM 46887</strain>
    </source>
</reference>
<dbReference type="Proteomes" id="UP000540685">
    <property type="component" value="Unassembled WGS sequence"/>
</dbReference>
<evidence type="ECO:0000256" key="4">
    <source>
        <dbReference type="ARBA" id="ARBA00022692"/>
    </source>
</evidence>
<dbReference type="InterPro" id="IPR037185">
    <property type="entry name" value="EmrE-like"/>
</dbReference>
<protein>
    <submittedName>
        <fullName evidence="10">Drug/metabolite transporter (DMT)-like permease</fullName>
    </submittedName>
</protein>
<dbReference type="PANTHER" id="PTHR42920:SF5">
    <property type="entry name" value="EAMA DOMAIN-CONTAINING PROTEIN"/>
    <property type="match status" value="1"/>
</dbReference>
<proteinExistence type="inferred from homology"/>
<keyword evidence="5 8" id="KW-1133">Transmembrane helix</keyword>
<keyword evidence="3" id="KW-1003">Cell membrane</keyword>
<dbReference type="SUPFAM" id="SSF103481">
    <property type="entry name" value="Multidrug resistance efflux transporter EmrE"/>
    <property type="match status" value="2"/>
</dbReference>
<comment type="caution">
    <text evidence="10">The sequence shown here is derived from an EMBL/GenBank/DDBJ whole genome shotgun (WGS) entry which is preliminary data.</text>
</comment>
<evidence type="ECO:0000256" key="8">
    <source>
        <dbReference type="SAM" id="Phobius"/>
    </source>
</evidence>
<evidence type="ECO:0000256" key="2">
    <source>
        <dbReference type="ARBA" id="ARBA00007362"/>
    </source>
</evidence>
<feature type="transmembrane region" description="Helical" evidence="8">
    <location>
        <begin position="244"/>
        <end position="264"/>
    </location>
</feature>
<evidence type="ECO:0000256" key="6">
    <source>
        <dbReference type="ARBA" id="ARBA00023136"/>
    </source>
</evidence>
<feature type="region of interest" description="Disordered" evidence="7">
    <location>
        <begin position="295"/>
        <end position="336"/>
    </location>
</feature>
<feature type="transmembrane region" description="Helical" evidence="8">
    <location>
        <begin position="125"/>
        <end position="143"/>
    </location>
</feature>
<keyword evidence="6 8" id="KW-0472">Membrane</keyword>
<gene>
    <name evidence="10" type="ORF">F4562_005376</name>
</gene>
<evidence type="ECO:0000256" key="1">
    <source>
        <dbReference type="ARBA" id="ARBA00004651"/>
    </source>
</evidence>
<comment type="similarity">
    <text evidence="2">Belongs to the EamA transporter family.</text>
</comment>
<name>A0A7W9MJA7_9ACTN</name>
<dbReference type="InterPro" id="IPR000620">
    <property type="entry name" value="EamA_dom"/>
</dbReference>
<feature type="transmembrane region" description="Helical" evidence="8">
    <location>
        <begin position="149"/>
        <end position="171"/>
    </location>
</feature>
<sequence>MTPVVPRPLLGAVLLLFVGAAWGSAFPLMKDLITRMPVADVLAERYGVAALVLVTLRPGCLRGLARGTWPAGLALGLLFGVGQTAQAMALHDLPAPVSGFAVGSYVVITPVLGLVLFGVAISGRVWAAVLLALAAMAVFVLLREAEDDVVSLSALAVTLLSAVLYAIHTLVFGTSAAARRNAYAVTVIQLGTIAVMTGLLAVPDGLALPGTPSDWAALGHLAVVACALGFLARSYGQVHVPPVPAAVILSAQPLWATGLAVAVHGEPLTASVLLGGGLVALAMLLAVPPGGPFRAGRRGRRRVPSRWRRRPVRPCERGSAPADARSPGWTARPGEK</sequence>
<accession>A0A7W9MJA7</accession>
<feature type="domain" description="EamA" evidence="9">
    <location>
        <begin position="10"/>
        <end position="140"/>
    </location>
</feature>
<dbReference type="GO" id="GO:0005886">
    <property type="term" value="C:plasma membrane"/>
    <property type="evidence" value="ECO:0007669"/>
    <property type="project" value="UniProtKB-SubCell"/>
</dbReference>
<feature type="domain" description="EamA" evidence="9">
    <location>
        <begin position="155"/>
        <end position="286"/>
    </location>
</feature>
<dbReference type="PANTHER" id="PTHR42920">
    <property type="entry name" value="OS03G0707200 PROTEIN-RELATED"/>
    <property type="match status" value="1"/>
</dbReference>
<keyword evidence="4 8" id="KW-0812">Transmembrane</keyword>
<feature type="transmembrane region" description="Helical" evidence="8">
    <location>
        <begin position="270"/>
        <end position="291"/>
    </location>
</feature>
<evidence type="ECO:0000313" key="10">
    <source>
        <dbReference type="EMBL" id="MBB5822314.1"/>
    </source>
</evidence>
<evidence type="ECO:0000313" key="11">
    <source>
        <dbReference type="Proteomes" id="UP000540685"/>
    </source>
</evidence>
<feature type="transmembrane region" description="Helical" evidence="8">
    <location>
        <begin position="183"/>
        <end position="203"/>
    </location>
</feature>
<feature type="transmembrane region" description="Helical" evidence="8">
    <location>
        <begin position="97"/>
        <end position="118"/>
    </location>
</feature>
<evidence type="ECO:0000256" key="5">
    <source>
        <dbReference type="ARBA" id="ARBA00022989"/>
    </source>
</evidence>
<dbReference type="EMBL" id="JACHMP010000001">
    <property type="protein sequence ID" value="MBB5822314.1"/>
    <property type="molecule type" value="Genomic_DNA"/>
</dbReference>
<organism evidence="10 11">
    <name type="scientific">Streptosporangium becharense</name>
    <dbReference type="NCBI Taxonomy" id="1816182"/>
    <lineage>
        <taxon>Bacteria</taxon>
        <taxon>Bacillati</taxon>
        <taxon>Actinomycetota</taxon>
        <taxon>Actinomycetes</taxon>
        <taxon>Streptosporangiales</taxon>
        <taxon>Streptosporangiaceae</taxon>
        <taxon>Streptosporangium</taxon>
    </lineage>
</organism>
<comment type="subcellular location">
    <subcellularLocation>
        <location evidence="1">Cell membrane</location>
        <topology evidence="1">Multi-pass membrane protein</topology>
    </subcellularLocation>
</comment>
<dbReference type="AlphaFoldDB" id="A0A7W9MJA7"/>